<keyword evidence="4" id="KW-0902">Two-component regulatory system</keyword>
<dbReference type="PANTHER" id="PTHR45339">
    <property type="entry name" value="HYBRID SIGNAL TRANSDUCTION HISTIDINE KINASE J"/>
    <property type="match status" value="1"/>
</dbReference>
<dbReference type="CDD" id="cd00082">
    <property type="entry name" value="HisKA"/>
    <property type="match status" value="1"/>
</dbReference>
<dbReference type="HOGENOM" id="CLU_000445_114_69_7"/>
<dbReference type="Proteomes" id="UP000002420">
    <property type="component" value="Chromosome"/>
</dbReference>
<dbReference type="GO" id="GO:0006355">
    <property type="term" value="P:regulation of DNA-templated transcription"/>
    <property type="evidence" value="ECO:0007669"/>
    <property type="project" value="InterPro"/>
</dbReference>
<dbReference type="SMART" id="SM00387">
    <property type="entry name" value="HATPase_c"/>
    <property type="match status" value="1"/>
</dbReference>
<keyword evidence="7" id="KW-0812">Transmembrane</keyword>
<dbReference type="Gene3D" id="1.10.287.130">
    <property type="match status" value="1"/>
</dbReference>
<dbReference type="InterPro" id="IPR036890">
    <property type="entry name" value="HATPase_C_sf"/>
</dbReference>
<feature type="transmembrane region" description="Helical" evidence="7">
    <location>
        <begin position="254"/>
        <end position="273"/>
    </location>
</feature>
<dbReference type="PRINTS" id="PR00344">
    <property type="entry name" value="BCTRLSENSOR"/>
</dbReference>
<feature type="coiled-coil region" evidence="6">
    <location>
        <begin position="273"/>
        <end position="300"/>
    </location>
</feature>
<dbReference type="InterPro" id="IPR001610">
    <property type="entry name" value="PAC"/>
</dbReference>
<feature type="coiled-coil region" evidence="6">
    <location>
        <begin position="410"/>
        <end position="437"/>
    </location>
</feature>
<evidence type="ECO:0000256" key="1">
    <source>
        <dbReference type="ARBA" id="ARBA00000085"/>
    </source>
</evidence>
<dbReference type="EC" id="2.7.13.3" evidence="2"/>
<evidence type="ECO:0000259" key="12">
    <source>
        <dbReference type="PROSITE" id="PS50113"/>
    </source>
</evidence>
<dbReference type="Pfam" id="PF02518">
    <property type="entry name" value="HATPase_c"/>
    <property type="match status" value="1"/>
</dbReference>
<dbReference type="KEGG" id="glo:Glov_2957"/>
<name>B3E8I8_TRIL1</name>
<dbReference type="SUPFAM" id="SSF55785">
    <property type="entry name" value="PYP-like sensor domain (PAS domain)"/>
    <property type="match status" value="1"/>
</dbReference>
<dbReference type="InterPro" id="IPR035965">
    <property type="entry name" value="PAS-like_dom_sf"/>
</dbReference>
<feature type="domain" description="Histidine kinase" evidence="9">
    <location>
        <begin position="444"/>
        <end position="665"/>
    </location>
</feature>
<evidence type="ECO:0000256" key="7">
    <source>
        <dbReference type="SAM" id="Phobius"/>
    </source>
</evidence>
<dbReference type="SMART" id="SM00388">
    <property type="entry name" value="HisKA"/>
    <property type="match status" value="1"/>
</dbReference>
<evidence type="ECO:0000256" key="5">
    <source>
        <dbReference type="PROSITE-ProRule" id="PRU00169"/>
    </source>
</evidence>
<dbReference type="SUPFAM" id="SSF53850">
    <property type="entry name" value="Periplasmic binding protein-like II"/>
    <property type="match status" value="1"/>
</dbReference>
<gene>
    <name evidence="13" type="ordered locus">Glov_2957</name>
</gene>
<dbReference type="PROSITE" id="PS50112">
    <property type="entry name" value="PAS"/>
    <property type="match status" value="1"/>
</dbReference>
<keyword evidence="7" id="KW-1133">Transmembrane helix</keyword>
<dbReference type="InterPro" id="IPR036097">
    <property type="entry name" value="HisK_dim/P_sf"/>
</dbReference>
<keyword evidence="6" id="KW-0175">Coiled coil</keyword>
<dbReference type="InterPro" id="IPR004358">
    <property type="entry name" value="Sig_transdc_His_kin-like_C"/>
</dbReference>
<dbReference type="STRING" id="398767.Glov_2957"/>
<keyword evidence="7" id="KW-0472">Membrane</keyword>
<evidence type="ECO:0000256" key="6">
    <source>
        <dbReference type="SAM" id="Coils"/>
    </source>
</evidence>
<dbReference type="NCBIfam" id="TIGR00229">
    <property type="entry name" value="sensory_box"/>
    <property type="match status" value="1"/>
</dbReference>
<dbReference type="InterPro" id="IPR013767">
    <property type="entry name" value="PAS_fold"/>
</dbReference>
<dbReference type="InterPro" id="IPR001789">
    <property type="entry name" value="Sig_transdc_resp-reg_receiver"/>
</dbReference>
<dbReference type="PROSITE" id="PS50110">
    <property type="entry name" value="RESPONSE_REGULATORY"/>
    <property type="match status" value="1"/>
</dbReference>
<evidence type="ECO:0000256" key="8">
    <source>
        <dbReference type="SAM" id="SignalP"/>
    </source>
</evidence>
<feature type="domain" description="Response regulatory" evidence="10">
    <location>
        <begin position="689"/>
        <end position="807"/>
    </location>
</feature>
<feature type="domain" description="PAC" evidence="12">
    <location>
        <begin position="364"/>
        <end position="419"/>
    </location>
</feature>
<accession>B3E8I8</accession>
<dbReference type="Gene3D" id="3.30.565.10">
    <property type="entry name" value="Histidine kinase-like ATPase, C-terminal domain"/>
    <property type="match status" value="1"/>
</dbReference>
<evidence type="ECO:0000256" key="2">
    <source>
        <dbReference type="ARBA" id="ARBA00012438"/>
    </source>
</evidence>
<dbReference type="InterPro" id="IPR000700">
    <property type="entry name" value="PAS-assoc_C"/>
</dbReference>
<dbReference type="Pfam" id="PF00497">
    <property type="entry name" value="SBP_bac_3"/>
    <property type="match status" value="1"/>
</dbReference>
<dbReference type="AlphaFoldDB" id="B3E8I8"/>
<protein>
    <recommendedName>
        <fullName evidence="2">histidine kinase</fullName>
        <ecNumber evidence="2">2.7.13.3</ecNumber>
    </recommendedName>
</protein>
<feature type="modified residue" description="4-aspartylphosphate" evidence="5">
    <location>
        <position position="738"/>
    </location>
</feature>
<dbReference type="Pfam" id="PF00512">
    <property type="entry name" value="HisKA"/>
    <property type="match status" value="1"/>
</dbReference>
<evidence type="ECO:0000259" key="9">
    <source>
        <dbReference type="PROSITE" id="PS50109"/>
    </source>
</evidence>
<dbReference type="eggNOG" id="COG2205">
    <property type="taxonomic scope" value="Bacteria"/>
</dbReference>
<dbReference type="InterPro" id="IPR005467">
    <property type="entry name" value="His_kinase_dom"/>
</dbReference>
<dbReference type="InterPro" id="IPR001638">
    <property type="entry name" value="Solute-binding_3/MltF_N"/>
</dbReference>
<dbReference type="Gene3D" id="3.30.450.20">
    <property type="entry name" value="PAS domain"/>
    <property type="match status" value="1"/>
</dbReference>
<dbReference type="SUPFAM" id="SSF52172">
    <property type="entry name" value="CheY-like"/>
    <property type="match status" value="1"/>
</dbReference>
<evidence type="ECO:0000313" key="14">
    <source>
        <dbReference type="Proteomes" id="UP000002420"/>
    </source>
</evidence>
<dbReference type="InterPro" id="IPR003661">
    <property type="entry name" value="HisK_dim/P_dom"/>
</dbReference>
<dbReference type="CDD" id="cd16922">
    <property type="entry name" value="HATPase_EvgS-ArcB-TorS-like"/>
    <property type="match status" value="1"/>
</dbReference>
<feature type="chain" id="PRO_5002787638" description="histidine kinase" evidence="8">
    <location>
        <begin position="22"/>
        <end position="810"/>
    </location>
</feature>
<dbReference type="EMBL" id="CP001089">
    <property type="protein sequence ID" value="ACD96664.1"/>
    <property type="molecule type" value="Genomic_DNA"/>
</dbReference>
<sequence>MKALRSLLCGLLVLLVLPCLCRGQQQVIRVVMDDNYPPFIFRSADGALQGILVDQWQIWEQKTGVHAELNAMDWAVAQKRMQAGEFDVIDTIFKTEERSLKYDFSKPYQKIDQPIYFSRAISGIKDVNSLKGFTVAVKEGGAIIGFLKQHGIDALVTYPSYEAIIHAAKEGKVSVFSADQPPASYFLYKMGIADRFKQTEPLHSGQFHRAVLKGNTATLQLVEKGFDAITPTEFKRIEQSWYGSAARYGSNYVWLWWVLGGVALIALLLLFWNRGLRRIIARKTRELRESERNYRELVQGSDSIILRWKRDGLIIFVNDYGARFFGYESSELIGESLFQTIVPHNQVDGRDLHQLLADIFIHTDQYRVNLNQNMRRDGSLVWISWNNRPVCDDQGQVLEMLSVGIDITARIDAENALRQNQQDLVQARQAAEGANEAKSLFLANMSHEIRTPLNAIIGINSLLVERLDAGELKELAKDSMAAANNLLDIISDVLDISKIEAGKLEIVTVPFDPRMLINQLERMFGAIVREKGLRFDVSLGASLPGLLLSDPARIQQIGVNLLSNALKFTEQGTIRLRLTGSTLDDSTVQLDLIVSDSGKGILAENIERVFSPFVQEDLSTTRKFGGTGLGLAISRHLAEMLGGSIKVESRIGEGSTFTCSIPCQISKRVTSELDSAARDEGQKICRRLRILVAEDSVVNCKMMEAILRMEGHRVRFADTGRKAVQAWQEEPFDLILMDIQMPEMDGVQATALIRAAEAEKGGHIPIIALTAYAMIGDKQRFLDAGMDAYLPKPITTEQLRRLLWEYGQEE</sequence>
<dbReference type="CDD" id="cd17546">
    <property type="entry name" value="REC_hyHK_CKI1_RcsC-like"/>
    <property type="match status" value="1"/>
</dbReference>
<dbReference type="FunFam" id="3.30.565.10:FF:000010">
    <property type="entry name" value="Sensor histidine kinase RcsC"/>
    <property type="match status" value="1"/>
</dbReference>
<keyword evidence="3 5" id="KW-0597">Phosphoprotein</keyword>
<reference evidence="13 14" key="1">
    <citation type="submission" date="2008-05" db="EMBL/GenBank/DDBJ databases">
        <title>Complete sequence of chromosome of Geobacter lovleyi SZ.</title>
        <authorList>
            <consortium name="US DOE Joint Genome Institute"/>
            <person name="Lucas S."/>
            <person name="Copeland A."/>
            <person name="Lapidus A."/>
            <person name="Glavina del Rio T."/>
            <person name="Dalin E."/>
            <person name="Tice H."/>
            <person name="Bruce D."/>
            <person name="Goodwin L."/>
            <person name="Pitluck S."/>
            <person name="Chertkov O."/>
            <person name="Meincke L."/>
            <person name="Brettin T."/>
            <person name="Detter J.C."/>
            <person name="Han C."/>
            <person name="Tapia R."/>
            <person name="Kuske C.R."/>
            <person name="Schmutz J."/>
            <person name="Larimer F."/>
            <person name="Land M."/>
            <person name="Hauser L."/>
            <person name="Kyrpides N."/>
            <person name="Mikhailova N."/>
            <person name="Sung Y."/>
            <person name="Fletcher K.E."/>
            <person name="Ritalahti K.M."/>
            <person name="Loeffler F.E."/>
            <person name="Richardson P."/>
        </authorList>
    </citation>
    <scope>NUCLEOTIDE SEQUENCE [LARGE SCALE GENOMIC DNA]</scope>
    <source>
        <strain evidence="14">ATCC BAA-1151 / DSM 17278 / SZ</strain>
    </source>
</reference>
<dbReference type="InterPro" id="IPR011006">
    <property type="entry name" value="CheY-like_superfamily"/>
</dbReference>
<dbReference type="SMART" id="SM00091">
    <property type="entry name" value="PAS"/>
    <property type="match status" value="1"/>
</dbReference>
<keyword evidence="13" id="KW-0808">Transferase</keyword>
<evidence type="ECO:0000256" key="3">
    <source>
        <dbReference type="ARBA" id="ARBA00022553"/>
    </source>
</evidence>
<evidence type="ECO:0000313" key="13">
    <source>
        <dbReference type="EMBL" id="ACD96664.1"/>
    </source>
</evidence>
<dbReference type="CDD" id="cd13706">
    <property type="entry name" value="PBP2_HisK_like_1"/>
    <property type="match status" value="1"/>
</dbReference>
<keyword evidence="8" id="KW-0732">Signal</keyword>
<dbReference type="SUPFAM" id="SSF55874">
    <property type="entry name" value="ATPase domain of HSP90 chaperone/DNA topoisomerase II/histidine kinase"/>
    <property type="match status" value="1"/>
</dbReference>
<dbReference type="Pfam" id="PF00989">
    <property type="entry name" value="PAS"/>
    <property type="match status" value="1"/>
</dbReference>
<evidence type="ECO:0000259" key="10">
    <source>
        <dbReference type="PROSITE" id="PS50110"/>
    </source>
</evidence>
<dbReference type="OrthoDB" id="7316129at2"/>
<feature type="signal peptide" evidence="8">
    <location>
        <begin position="1"/>
        <end position="21"/>
    </location>
</feature>
<dbReference type="eggNOG" id="COG0834">
    <property type="taxonomic scope" value="Bacteria"/>
</dbReference>
<dbReference type="RefSeq" id="WP_012470989.1">
    <property type="nucleotide sequence ID" value="NC_010814.1"/>
</dbReference>
<comment type="catalytic activity">
    <reaction evidence="1">
        <text>ATP + protein L-histidine = ADP + protein N-phospho-L-histidine.</text>
        <dbReference type="EC" id="2.7.13.3"/>
    </reaction>
</comment>
<dbReference type="SMART" id="SM00086">
    <property type="entry name" value="PAC"/>
    <property type="match status" value="1"/>
</dbReference>
<feature type="domain" description="PAS" evidence="11">
    <location>
        <begin position="290"/>
        <end position="346"/>
    </location>
</feature>
<dbReference type="SMART" id="SM00448">
    <property type="entry name" value="REC"/>
    <property type="match status" value="1"/>
</dbReference>
<dbReference type="Gene3D" id="3.40.190.10">
    <property type="entry name" value="Periplasmic binding protein-like II"/>
    <property type="match status" value="2"/>
</dbReference>
<evidence type="ECO:0000256" key="4">
    <source>
        <dbReference type="ARBA" id="ARBA00023012"/>
    </source>
</evidence>
<dbReference type="InterPro" id="IPR003594">
    <property type="entry name" value="HATPase_dom"/>
</dbReference>
<dbReference type="Gene3D" id="3.40.50.2300">
    <property type="match status" value="1"/>
</dbReference>
<dbReference type="CDD" id="cd00130">
    <property type="entry name" value="PAS"/>
    <property type="match status" value="1"/>
</dbReference>
<dbReference type="PANTHER" id="PTHR45339:SF1">
    <property type="entry name" value="HYBRID SIGNAL TRANSDUCTION HISTIDINE KINASE J"/>
    <property type="match status" value="1"/>
</dbReference>
<dbReference type="SMART" id="SM00062">
    <property type="entry name" value="PBPb"/>
    <property type="match status" value="1"/>
</dbReference>
<dbReference type="GO" id="GO:0000155">
    <property type="term" value="F:phosphorelay sensor kinase activity"/>
    <property type="evidence" value="ECO:0007669"/>
    <property type="project" value="InterPro"/>
</dbReference>
<dbReference type="PROSITE" id="PS50109">
    <property type="entry name" value="HIS_KIN"/>
    <property type="match status" value="1"/>
</dbReference>
<dbReference type="InterPro" id="IPR000014">
    <property type="entry name" value="PAS"/>
</dbReference>
<keyword evidence="13" id="KW-0418">Kinase</keyword>
<dbReference type="Pfam" id="PF00072">
    <property type="entry name" value="Response_reg"/>
    <property type="match status" value="1"/>
</dbReference>
<dbReference type="SUPFAM" id="SSF47384">
    <property type="entry name" value="Homodimeric domain of signal transducing histidine kinase"/>
    <property type="match status" value="1"/>
</dbReference>
<proteinExistence type="predicted"/>
<keyword evidence="14" id="KW-1185">Reference proteome</keyword>
<dbReference type="PROSITE" id="PS50113">
    <property type="entry name" value="PAC"/>
    <property type="match status" value="1"/>
</dbReference>
<organism evidence="13 14">
    <name type="scientific">Trichlorobacter lovleyi (strain ATCC BAA-1151 / DSM 17278 / SZ)</name>
    <name type="common">Geobacter lovleyi</name>
    <dbReference type="NCBI Taxonomy" id="398767"/>
    <lineage>
        <taxon>Bacteria</taxon>
        <taxon>Pseudomonadati</taxon>
        <taxon>Thermodesulfobacteriota</taxon>
        <taxon>Desulfuromonadia</taxon>
        <taxon>Geobacterales</taxon>
        <taxon>Geobacteraceae</taxon>
        <taxon>Trichlorobacter</taxon>
    </lineage>
</organism>
<evidence type="ECO:0000259" key="11">
    <source>
        <dbReference type="PROSITE" id="PS50112"/>
    </source>
</evidence>